<feature type="region of interest" description="Disordered" evidence="9">
    <location>
        <begin position="358"/>
        <end position="500"/>
    </location>
</feature>
<evidence type="ECO:0000259" key="10">
    <source>
        <dbReference type="PROSITE" id="PS50016"/>
    </source>
</evidence>
<dbReference type="InterPro" id="IPR051776">
    <property type="entry name" value="Integrator_subunit_12"/>
</dbReference>
<protein>
    <recommendedName>
        <fullName evidence="3">Integrator complex subunit 12</fullName>
    </recommendedName>
</protein>
<organism evidence="11 12">
    <name type="scientific">Sinanodonta woodiana</name>
    <name type="common">Chinese pond mussel</name>
    <name type="synonym">Anodonta woodiana</name>
    <dbReference type="NCBI Taxonomy" id="1069815"/>
    <lineage>
        <taxon>Eukaryota</taxon>
        <taxon>Metazoa</taxon>
        <taxon>Spiralia</taxon>
        <taxon>Lophotrochozoa</taxon>
        <taxon>Mollusca</taxon>
        <taxon>Bivalvia</taxon>
        <taxon>Autobranchia</taxon>
        <taxon>Heteroconchia</taxon>
        <taxon>Palaeoheterodonta</taxon>
        <taxon>Unionida</taxon>
        <taxon>Unionoidea</taxon>
        <taxon>Unionidae</taxon>
        <taxon>Unioninae</taxon>
        <taxon>Sinanodonta</taxon>
    </lineage>
</organism>
<feature type="compositionally biased region" description="Acidic residues" evidence="9">
    <location>
        <begin position="193"/>
        <end position="202"/>
    </location>
</feature>
<dbReference type="PROSITE" id="PS50016">
    <property type="entry name" value="ZF_PHD_2"/>
    <property type="match status" value="1"/>
</dbReference>
<evidence type="ECO:0000256" key="3">
    <source>
        <dbReference type="ARBA" id="ARBA00016814"/>
    </source>
</evidence>
<sequence>MATLELDPVFVKALKLLHSKAKDSTEQLKQMLDDVIAQRRGHTKSSDENERVSTKTSFEKSISKEEDTSKRRETGDKRSFDKLKQDPLEPPEVPVKKPRIESPQAEKETPQIKEKHVEKEKDKEKEKEQDSRDKEKKREKEAKEREKKEAAKKEEREKEREKERELKERANEKQQQKQQQKEKEKKMEKAAEESTDEEAGVEESEKPEGDLDKSMDADDFAVGLGIACVVCKQFDVTSTNQLVECQECHSLYHQECHKPPVIEQDVNDPRFVWYCSRCEKSLKKMVSKVQKPKVSPVVSAPPEKPAPVPRPVKPEGTSLFTFRREPKVSAVKEITGFTTAKPLSGLASLAANLSGQSKASSKVDPAKPAPAKPDLSKHGSLLTKSDQSDKPPTLTTSQSRERLKSLDVTASGGNSISNSNSSGNNNNNNSNNSNSSKLTSKASSDPQKSVSRPSLPEPAKSVAVFPKPSVEAIVNKSLSKQASTSKSSQGGASSVVNADKRLQMMKKKAAAKLQEKRSSSK</sequence>
<dbReference type="PANTHER" id="PTHR13415:SF2">
    <property type="entry name" value="INTEGRATOR COMPLEX SUBUNIT 12"/>
    <property type="match status" value="1"/>
</dbReference>
<feature type="compositionally biased region" description="Low complexity" evidence="9">
    <location>
        <begin position="477"/>
        <end position="494"/>
    </location>
</feature>
<dbReference type="Proteomes" id="UP001634394">
    <property type="component" value="Unassembled WGS sequence"/>
</dbReference>
<dbReference type="InterPro" id="IPR013083">
    <property type="entry name" value="Znf_RING/FYVE/PHD"/>
</dbReference>
<keyword evidence="6" id="KW-0862">Zinc</keyword>
<dbReference type="SUPFAM" id="SSF57903">
    <property type="entry name" value="FYVE/PHD zinc finger"/>
    <property type="match status" value="1"/>
</dbReference>
<evidence type="ECO:0000256" key="4">
    <source>
        <dbReference type="ARBA" id="ARBA00022723"/>
    </source>
</evidence>
<feature type="compositionally biased region" description="Polar residues" evidence="9">
    <location>
        <begin position="437"/>
        <end position="452"/>
    </location>
</feature>
<dbReference type="InterPro" id="IPR001965">
    <property type="entry name" value="Znf_PHD"/>
</dbReference>
<name>A0ABD3TZZ6_SINWO</name>
<dbReference type="GO" id="GO:0008270">
    <property type="term" value="F:zinc ion binding"/>
    <property type="evidence" value="ECO:0007669"/>
    <property type="project" value="UniProtKB-KW"/>
</dbReference>
<keyword evidence="5 8" id="KW-0863">Zinc-finger</keyword>
<gene>
    <name evidence="11" type="ORF">ACJMK2_019673</name>
</gene>
<comment type="subcellular location">
    <subcellularLocation>
        <location evidence="1">Nucleus</location>
    </subcellularLocation>
</comment>
<evidence type="ECO:0000256" key="8">
    <source>
        <dbReference type="PROSITE-ProRule" id="PRU00146"/>
    </source>
</evidence>
<dbReference type="GO" id="GO:0016180">
    <property type="term" value="P:snRNA processing"/>
    <property type="evidence" value="ECO:0007669"/>
    <property type="project" value="UniProtKB-ARBA"/>
</dbReference>
<feature type="region of interest" description="Disordered" evidence="9">
    <location>
        <begin position="32"/>
        <end position="214"/>
    </location>
</feature>
<feature type="compositionally biased region" description="Pro residues" evidence="9">
    <location>
        <begin position="302"/>
        <end position="311"/>
    </location>
</feature>
<feature type="compositionally biased region" description="Basic and acidic residues" evidence="9">
    <location>
        <begin position="44"/>
        <end position="87"/>
    </location>
</feature>
<dbReference type="AlphaFoldDB" id="A0ABD3TZZ6"/>
<dbReference type="SMART" id="SM00249">
    <property type="entry name" value="PHD"/>
    <property type="match status" value="1"/>
</dbReference>
<dbReference type="PROSITE" id="PS01359">
    <property type="entry name" value="ZF_PHD_1"/>
    <property type="match status" value="1"/>
</dbReference>
<feature type="compositionally biased region" description="Basic and acidic residues" evidence="9">
    <location>
        <begin position="94"/>
        <end position="192"/>
    </location>
</feature>
<comment type="caution">
    <text evidence="11">The sequence shown here is derived from an EMBL/GenBank/DDBJ whole genome shotgun (WGS) entry which is preliminary data.</text>
</comment>
<dbReference type="InterPro" id="IPR011011">
    <property type="entry name" value="Znf_FYVE_PHD"/>
</dbReference>
<evidence type="ECO:0000256" key="1">
    <source>
        <dbReference type="ARBA" id="ARBA00004123"/>
    </source>
</evidence>
<keyword evidence="7" id="KW-0539">Nucleus</keyword>
<dbReference type="CDD" id="cd15501">
    <property type="entry name" value="PHD_Int12"/>
    <property type="match status" value="1"/>
</dbReference>
<evidence type="ECO:0000256" key="5">
    <source>
        <dbReference type="ARBA" id="ARBA00022771"/>
    </source>
</evidence>
<dbReference type="PANTHER" id="PTHR13415">
    <property type="entry name" value="NUCLEAR FACTOR-RELATED"/>
    <property type="match status" value="1"/>
</dbReference>
<dbReference type="InterPro" id="IPR039054">
    <property type="entry name" value="Int12_PHD"/>
</dbReference>
<proteinExistence type="inferred from homology"/>
<dbReference type="GO" id="GO:0160232">
    <property type="term" value="C:INTAC complex"/>
    <property type="evidence" value="ECO:0007669"/>
    <property type="project" value="UniProtKB-ARBA"/>
</dbReference>
<dbReference type="InterPro" id="IPR019787">
    <property type="entry name" value="Znf_PHD-finger"/>
</dbReference>
<evidence type="ECO:0000256" key="2">
    <source>
        <dbReference type="ARBA" id="ARBA00006009"/>
    </source>
</evidence>
<evidence type="ECO:0000313" key="12">
    <source>
        <dbReference type="Proteomes" id="UP001634394"/>
    </source>
</evidence>
<keyword evidence="4" id="KW-0479">Metal-binding</keyword>
<evidence type="ECO:0000256" key="7">
    <source>
        <dbReference type="ARBA" id="ARBA00023242"/>
    </source>
</evidence>
<keyword evidence="12" id="KW-1185">Reference proteome</keyword>
<evidence type="ECO:0000256" key="6">
    <source>
        <dbReference type="ARBA" id="ARBA00022833"/>
    </source>
</evidence>
<feature type="compositionally biased region" description="Basic and acidic residues" evidence="9">
    <location>
        <begin position="203"/>
        <end position="214"/>
    </location>
</feature>
<dbReference type="InterPro" id="IPR019786">
    <property type="entry name" value="Zinc_finger_PHD-type_CS"/>
</dbReference>
<reference evidence="11 12" key="1">
    <citation type="submission" date="2024-11" db="EMBL/GenBank/DDBJ databases">
        <title>Chromosome-level genome assembly of the freshwater bivalve Anodonta woodiana.</title>
        <authorList>
            <person name="Chen X."/>
        </authorList>
    </citation>
    <scope>NUCLEOTIDE SEQUENCE [LARGE SCALE GENOMIC DNA]</scope>
    <source>
        <strain evidence="11">MN2024</strain>
        <tissue evidence="11">Gills</tissue>
    </source>
</reference>
<dbReference type="GO" id="GO:0160240">
    <property type="term" value="P:RNA polymerase II transcription initiation surveillance"/>
    <property type="evidence" value="ECO:0007669"/>
    <property type="project" value="UniProtKB-ARBA"/>
</dbReference>
<feature type="region of interest" description="Disordered" evidence="9">
    <location>
        <begin position="295"/>
        <end position="317"/>
    </location>
</feature>
<dbReference type="EMBL" id="JBJQND010000017">
    <property type="protein sequence ID" value="KAL3841548.1"/>
    <property type="molecule type" value="Genomic_DNA"/>
</dbReference>
<dbReference type="GO" id="GO:0032039">
    <property type="term" value="C:integrator complex"/>
    <property type="evidence" value="ECO:0007669"/>
    <property type="project" value="UniProtKB-ARBA"/>
</dbReference>
<evidence type="ECO:0000313" key="11">
    <source>
        <dbReference type="EMBL" id="KAL3841548.1"/>
    </source>
</evidence>
<feature type="domain" description="PHD-type" evidence="10">
    <location>
        <begin position="225"/>
        <end position="281"/>
    </location>
</feature>
<dbReference type="FunFam" id="3.30.40.10:FF:000101">
    <property type="entry name" value="Integrator complex subunit 12"/>
    <property type="match status" value="1"/>
</dbReference>
<dbReference type="Pfam" id="PF00628">
    <property type="entry name" value="PHD"/>
    <property type="match status" value="1"/>
</dbReference>
<dbReference type="Gene3D" id="3.30.40.10">
    <property type="entry name" value="Zinc/RING finger domain, C3HC4 (zinc finger)"/>
    <property type="match status" value="1"/>
</dbReference>
<evidence type="ECO:0000256" key="9">
    <source>
        <dbReference type="SAM" id="MobiDB-lite"/>
    </source>
</evidence>
<feature type="compositionally biased region" description="Low complexity" evidence="9">
    <location>
        <begin position="411"/>
        <end position="436"/>
    </location>
</feature>
<comment type="similarity">
    <text evidence="2">Belongs to the Integrator subunit 12 family.</text>
</comment>
<accession>A0ABD3TZZ6</accession>